<proteinExistence type="predicted"/>
<gene>
    <name evidence="1" type="ORF">CWE25_05680</name>
</gene>
<dbReference type="RefSeq" id="WP_110573777.1">
    <property type="nucleotide sequence ID" value="NZ_PIPV01000003.1"/>
</dbReference>
<evidence type="ECO:0000313" key="2">
    <source>
        <dbReference type="Proteomes" id="UP000287330"/>
    </source>
</evidence>
<accession>A0A432Y8A0</accession>
<comment type="caution">
    <text evidence="1">The sequence shown here is derived from an EMBL/GenBank/DDBJ whole genome shotgun (WGS) entry which is preliminary data.</text>
</comment>
<keyword evidence="2" id="KW-1185">Reference proteome</keyword>
<dbReference type="EMBL" id="PIPV01000003">
    <property type="protein sequence ID" value="RUO57162.1"/>
    <property type="molecule type" value="Genomic_DNA"/>
</dbReference>
<dbReference type="InterPro" id="IPR022529">
    <property type="entry name" value="DUF3530"/>
</dbReference>
<evidence type="ECO:0000313" key="1">
    <source>
        <dbReference type="EMBL" id="RUO57162.1"/>
    </source>
</evidence>
<organism evidence="1 2">
    <name type="scientific">Idiomarina fontislapidosi</name>
    <dbReference type="NCBI Taxonomy" id="263723"/>
    <lineage>
        <taxon>Bacteria</taxon>
        <taxon>Pseudomonadati</taxon>
        <taxon>Pseudomonadota</taxon>
        <taxon>Gammaproteobacteria</taxon>
        <taxon>Alteromonadales</taxon>
        <taxon>Idiomarinaceae</taxon>
        <taxon>Idiomarina</taxon>
    </lineage>
</organism>
<sequence length="264" mass="30121">MKTHHLVIFIAILLGSISAYGQDDRARFVPPHEVVWLNDSESPEVVYLALQRDPLKNFERGQFVTLPTWGLHPLQSPLIKSSYQQAAELGWRSWAITPPDTLIEPSSLANYNTDVGYYQPDASALDPYRSSLFKRLDAIYEKINPRPGFTVWVIEGISGALWLDWVKENPEVAPDAVVLIDVFLPQLRLNELLSTQIAKLPFPVLDIKSASANRWVTTQWPMHKTMSDKYQQLSYRPRVLLTQPPEVADELHSVIKGWLKFQGF</sequence>
<dbReference type="Proteomes" id="UP000287330">
    <property type="component" value="Unassembled WGS sequence"/>
</dbReference>
<evidence type="ECO:0008006" key="3">
    <source>
        <dbReference type="Google" id="ProtNLM"/>
    </source>
</evidence>
<reference evidence="2" key="1">
    <citation type="journal article" date="2018" name="Front. Microbiol.">
        <title>Genome-Based Analysis Reveals the Taxonomy and Diversity of the Family Idiomarinaceae.</title>
        <authorList>
            <person name="Liu Y."/>
            <person name="Lai Q."/>
            <person name="Shao Z."/>
        </authorList>
    </citation>
    <scope>NUCLEOTIDE SEQUENCE [LARGE SCALE GENOMIC DNA]</scope>
    <source>
        <strain evidence="2">F23</strain>
    </source>
</reference>
<dbReference type="OrthoDB" id="9776279at2"/>
<dbReference type="Pfam" id="PF12048">
    <property type="entry name" value="DUF3530"/>
    <property type="match status" value="1"/>
</dbReference>
<protein>
    <recommendedName>
        <fullName evidence="3">DUF3530 domain-containing protein</fullName>
    </recommendedName>
</protein>
<dbReference type="AlphaFoldDB" id="A0A432Y8A0"/>
<name>A0A432Y8A0_9GAMM</name>